<feature type="compositionally biased region" description="Acidic residues" evidence="1">
    <location>
        <begin position="178"/>
        <end position="197"/>
    </location>
</feature>
<gene>
    <name evidence="3" type="ORF">NESM_000411900</name>
</gene>
<dbReference type="Proteomes" id="UP001430356">
    <property type="component" value="Unassembled WGS sequence"/>
</dbReference>
<dbReference type="InterPro" id="IPR040454">
    <property type="entry name" value="TF_IIIC_Tfc1/Sfc1"/>
</dbReference>
<evidence type="ECO:0000313" key="4">
    <source>
        <dbReference type="Proteomes" id="UP001430356"/>
    </source>
</evidence>
<name>A0AAW0EMY7_9TRYP</name>
<dbReference type="EMBL" id="JAECZO010000044">
    <property type="protein sequence ID" value="KAK7194901.1"/>
    <property type="molecule type" value="Genomic_DNA"/>
</dbReference>
<feature type="compositionally biased region" description="Acidic residues" evidence="1">
    <location>
        <begin position="647"/>
        <end position="658"/>
    </location>
</feature>
<protein>
    <submittedName>
        <fullName evidence="3">RNA polymerase III transcription factor (TF)IIIC subunit</fullName>
    </submittedName>
</protein>
<reference evidence="3 4" key="1">
    <citation type="journal article" date="2021" name="MBio">
        <title>A New Model Trypanosomatid, Novymonas esmeraldas: Genomic Perception of Its 'Candidatus Pandoraea novymonadis' Endosymbiont.</title>
        <authorList>
            <person name="Zakharova A."/>
            <person name="Saura A."/>
            <person name="Butenko A."/>
            <person name="Podesvova L."/>
            <person name="Warmusova S."/>
            <person name="Kostygov A.Y."/>
            <person name="Nenarokova A."/>
            <person name="Lukes J."/>
            <person name="Opperdoes F.R."/>
            <person name="Yurchenko V."/>
        </authorList>
    </citation>
    <scope>NUCLEOTIDE SEQUENCE [LARGE SCALE GENOMIC DNA]</scope>
    <source>
        <strain evidence="3 4">E262AT.01</strain>
    </source>
</reference>
<dbReference type="InterPro" id="IPR019136">
    <property type="entry name" value="TF_IIIC_su-5_HTH"/>
</dbReference>
<dbReference type="GO" id="GO:0001002">
    <property type="term" value="F:RNA polymerase III type 1 promoter sequence-specific DNA binding"/>
    <property type="evidence" value="ECO:0007669"/>
    <property type="project" value="TreeGrafter"/>
</dbReference>
<feature type="region of interest" description="Disordered" evidence="1">
    <location>
        <begin position="624"/>
        <end position="677"/>
    </location>
</feature>
<feature type="compositionally biased region" description="Acidic residues" evidence="1">
    <location>
        <begin position="89"/>
        <end position="104"/>
    </location>
</feature>
<dbReference type="AlphaFoldDB" id="A0AAW0EMY7"/>
<accession>A0AAW0EMY7</accession>
<feature type="compositionally biased region" description="Low complexity" evidence="1">
    <location>
        <begin position="106"/>
        <end position="116"/>
    </location>
</feature>
<evidence type="ECO:0000313" key="3">
    <source>
        <dbReference type="EMBL" id="KAK7194901.1"/>
    </source>
</evidence>
<dbReference type="PANTHER" id="PTHR13230:SF5">
    <property type="entry name" value="GENERAL TRANSCRIPTION FACTOR 3C POLYPEPTIDE 5"/>
    <property type="match status" value="1"/>
</dbReference>
<keyword evidence="4" id="KW-1185">Reference proteome</keyword>
<dbReference type="PANTHER" id="PTHR13230">
    <property type="entry name" value="GENERAL TRANSCRIPTION FACTOR IIIC, POLYPEPTIDE 5"/>
    <property type="match status" value="1"/>
</dbReference>
<feature type="compositionally biased region" description="Low complexity" evidence="1">
    <location>
        <begin position="637"/>
        <end position="646"/>
    </location>
</feature>
<feature type="domain" description="Transcription factor IIIC subunit 5 HTH" evidence="2">
    <location>
        <begin position="313"/>
        <end position="479"/>
    </location>
</feature>
<feature type="region of interest" description="Disordered" evidence="1">
    <location>
        <begin position="70"/>
        <end position="159"/>
    </location>
</feature>
<dbReference type="GO" id="GO:0001003">
    <property type="term" value="F:RNA polymerase III type 2 promoter sequence-specific DNA binding"/>
    <property type="evidence" value="ECO:0007669"/>
    <property type="project" value="TreeGrafter"/>
</dbReference>
<sequence length="677" mass="73396">MAAAPPLDTALAGAERRAVPPFRSYVSVELPFAVTPTVTTSASPETADAALRRAIEAFVPASFLVPSLHSAAPQQLTATRGDGPPHDSDMDEEDEEEEESDDGDAPSRSGSSSSSSNGGGGEGAPLRPSSVQDATNGTAKAAQRDGGDRQPAPRLHTRHHRRYCAMPIFSGWRGTDWGDGDGEEDDHAADDNDNDNDNDGHAAAMQRMRRRRRREVFASTEPQLLVNGYYRNDLLVQVRQRRCIRRYRDPVTNAVLREEDVDGDDDDDGALLRAEVVGVVSREVELARPADFTFALFTAEQLAAEPSHCGADVFPPQHFISARAPFEVRYEPGRDANTAVADVAGGGGEASSAAQYDMGTLPTISVAAEESTELPRRQPAHEDFLRQLGSSLDGSLETDPREVQTMVRLLAARPSWVVQDLQDAMLQSGLCPRAHRNKQVMQCFTYLIRNGPFNRLRLRLGYDPYASPRSAVYERMAVRLLRRSDVGVRLRDVSRSPHIESVLRLLLERDKARRAEYKALPGHACRLTLLEVQCRTIRRGQLYVPFQLADVSDDAVMAGLVDAAVATTEAAAMEVGRRGERRGWLSEAAYSQATAHYAEALATLLEREVEPLLHKFHGDAAATATAAADDDDDAHAASDPAASAADASDEDDEEEEDSAMSSGGGGDLSSASSVLDN</sequence>
<dbReference type="Pfam" id="PF09734">
    <property type="entry name" value="Tau95"/>
    <property type="match status" value="1"/>
</dbReference>
<evidence type="ECO:0000256" key="1">
    <source>
        <dbReference type="SAM" id="MobiDB-lite"/>
    </source>
</evidence>
<feature type="region of interest" description="Disordered" evidence="1">
    <location>
        <begin position="175"/>
        <end position="210"/>
    </location>
</feature>
<evidence type="ECO:0000259" key="2">
    <source>
        <dbReference type="Pfam" id="PF09734"/>
    </source>
</evidence>
<dbReference type="GO" id="GO:0000127">
    <property type="term" value="C:transcription factor TFIIIC complex"/>
    <property type="evidence" value="ECO:0007669"/>
    <property type="project" value="InterPro"/>
</dbReference>
<feature type="compositionally biased region" description="Polar residues" evidence="1">
    <location>
        <begin position="129"/>
        <end position="138"/>
    </location>
</feature>
<dbReference type="GO" id="GO:0006384">
    <property type="term" value="P:transcription initiation at RNA polymerase III promoter"/>
    <property type="evidence" value="ECO:0007669"/>
    <property type="project" value="InterPro"/>
</dbReference>
<feature type="compositionally biased region" description="Low complexity" evidence="1">
    <location>
        <begin position="668"/>
        <end position="677"/>
    </location>
</feature>
<proteinExistence type="predicted"/>
<comment type="caution">
    <text evidence="3">The sequence shown here is derived from an EMBL/GenBank/DDBJ whole genome shotgun (WGS) entry which is preliminary data.</text>
</comment>
<organism evidence="3 4">
    <name type="scientific">Novymonas esmeraldas</name>
    <dbReference type="NCBI Taxonomy" id="1808958"/>
    <lineage>
        <taxon>Eukaryota</taxon>
        <taxon>Discoba</taxon>
        <taxon>Euglenozoa</taxon>
        <taxon>Kinetoplastea</taxon>
        <taxon>Metakinetoplastina</taxon>
        <taxon>Trypanosomatida</taxon>
        <taxon>Trypanosomatidae</taxon>
        <taxon>Novymonas</taxon>
    </lineage>
</organism>